<evidence type="ECO:0000256" key="1">
    <source>
        <dbReference type="SAM" id="MobiDB-lite"/>
    </source>
</evidence>
<proteinExistence type="predicted"/>
<gene>
    <name evidence="3" type="ORF">BDK51DRAFT_47224</name>
</gene>
<evidence type="ECO:0000313" key="3">
    <source>
        <dbReference type="EMBL" id="RKO89204.1"/>
    </source>
</evidence>
<dbReference type="EMBL" id="KZ996228">
    <property type="protein sequence ID" value="RKO89204.1"/>
    <property type="molecule type" value="Genomic_DNA"/>
</dbReference>
<feature type="region of interest" description="Disordered" evidence="1">
    <location>
        <begin position="1"/>
        <end position="21"/>
    </location>
</feature>
<dbReference type="Proteomes" id="UP000269721">
    <property type="component" value="Unassembled WGS sequence"/>
</dbReference>
<protein>
    <recommendedName>
        <fullName evidence="2">HNH nuclease domain-containing protein</fullName>
    </recommendedName>
</protein>
<reference evidence="4" key="1">
    <citation type="journal article" date="2018" name="Nat. Microbiol.">
        <title>Leveraging single-cell genomics to expand the fungal tree of life.</title>
        <authorList>
            <person name="Ahrendt S.R."/>
            <person name="Quandt C.A."/>
            <person name="Ciobanu D."/>
            <person name="Clum A."/>
            <person name="Salamov A."/>
            <person name="Andreopoulos B."/>
            <person name="Cheng J.F."/>
            <person name="Woyke T."/>
            <person name="Pelin A."/>
            <person name="Henrissat B."/>
            <person name="Reynolds N.K."/>
            <person name="Benny G.L."/>
            <person name="Smith M.E."/>
            <person name="James T.Y."/>
            <person name="Grigoriev I.V."/>
        </authorList>
    </citation>
    <scope>NUCLEOTIDE SEQUENCE [LARGE SCALE GENOMIC DNA]</scope>
</reference>
<name>A0A4P9W9W6_9FUNG</name>
<sequence>MEGSPGNNTLTTGEERPDPNGLLMSPYLYRLSYNMAASHPERSLLNIMVDDQDILDFPHESVRAFLTRQGRLPTASFHGNLDAVVTVLEGFYWNRSTARVPSIDPDAGLRYKLSSRPTPDSPPLLSSTRLVAVPPRVHAVADRPITIYLGQKIFARISCMSHGFTARETSFLLNRRFRAPDEPLVPLEFWTHGDTPQKVSTLISGGYYDMCLEANPTVVPTFSGEMLTNLNPYLPTGTARHLLNSYHSYYLMSPRSPDITLHAAPSLLSSGLEVGPPSTEAPAIPGTDPVVQPASAVSGRVASKNKRKKPDSSAGSSATNVAEGTERTSFRAAILRRDYGCIVTGEASTILGSQLHAAHLVDKAYQLQHLLPPFKAEISEAVAARLRGFPNAEGVYHPSNGFAISAGLHAAFDEYAWSACFDESECLKVWNFGCRLVCHGQPIILPCHPNFPENPIPFPTKRFWEWKFLCALFKNIKAEGAPDDVGRGGEAEEVMLEEEGDDEEEGEEVEEDDDMESVVKVGAWLEGVPVGSLGAQQHAGPRTA</sequence>
<dbReference type="InterPro" id="IPR003615">
    <property type="entry name" value="HNH_nuc"/>
</dbReference>
<keyword evidence="4" id="KW-1185">Reference proteome</keyword>
<feature type="compositionally biased region" description="Polar residues" evidence="1">
    <location>
        <begin position="313"/>
        <end position="322"/>
    </location>
</feature>
<feature type="region of interest" description="Disordered" evidence="1">
    <location>
        <begin position="482"/>
        <end position="516"/>
    </location>
</feature>
<organism evidence="3 4">
    <name type="scientific">Blyttiomyces helicus</name>
    <dbReference type="NCBI Taxonomy" id="388810"/>
    <lineage>
        <taxon>Eukaryota</taxon>
        <taxon>Fungi</taxon>
        <taxon>Fungi incertae sedis</taxon>
        <taxon>Chytridiomycota</taxon>
        <taxon>Chytridiomycota incertae sedis</taxon>
        <taxon>Chytridiomycetes</taxon>
        <taxon>Chytridiomycetes incertae sedis</taxon>
        <taxon>Blyttiomyces</taxon>
    </lineage>
</organism>
<evidence type="ECO:0000259" key="2">
    <source>
        <dbReference type="Pfam" id="PF13391"/>
    </source>
</evidence>
<feature type="compositionally biased region" description="Polar residues" evidence="1">
    <location>
        <begin position="1"/>
        <end position="12"/>
    </location>
</feature>
<evidence type="ECO:0000313" key="4">
    <source>
        <dbReference type="Proteomes" id="UP000269721"/>
    </source>
</evidence>
<dbReference type="Pfam" id="PF13391">
    <property type="entry name" value="HNH_2"/>
    <property type="match status" value="1"/>
</dbReference>
<feature type="region of interest" description="Disordered" evidence="1">
    <location>
        <begin position="272"/>
        <end position="322"/>
    </location>
</feature>
<feature type="domain" description="HNH nuclease" evidence="2">
    <location>
        <begin position="341"/>
        <end position="418"/>
    </location>
</feature>
<dbReference type="AlphaFoldDB" id="A0A4P9W9W6"/>
<accession>A0A4P9W9W6</accession>
<feature type="compositionally biased region" description="Acidic residues" evidence="1">
    <location>
        <begin position="491"/>
        <end position="516"/>
    </location>
</feature>